<dbReference type="InterPro" id="IPR020476">
    <property type="entry name" value="Nudix_hydrolase"/>
</dbReference>
<sequence length="154" mass="17097">MPTRIEDLTAHAERDGVQQLVVGAVVEHDGRVLLLRRPGDDFMGGIWELPSGKVDPGESLERAVEREVEEETGLRVAGIGRYIDSFDYRSGSGKRSRQFNFAVECVAVEPIRLTEHDAYTWTALTDEPPVTDAVKQTLAHYRDADGMRDLTNGA</sequence>
<dbReference type="PRINTS" id="PR00502">
    <property type="entry name" value="NUDIXFAMILY"/>
</dbReference>
<dbReference type="InterPro" id="IPR000086">
    <property type="entry name" value="NUDIX_hydrolase_dom"/>
</dbReference>
<dbReference type="PANTHER" id="PTHR43736:SF1">
    <property type="entry name" value="DIHYDRONEOPTERIN TRIPHOSPHATE DIPHOSPHATASE"/>
    <property type="match status" value="1"/>
</dbReference>
<dbReference type="RefSeq" id="WP_138456606.1">
    <property type="nucleotide sequence ID" value="NZ_VBUU01000013.1"/>
</dbReference>
<organism evidence="5 6">
    <name type="scientific">Nocardia cyriacigeorgica</name>
    <dbReference type="NCBI Taxonomy" id="135487"/>
    <lineage>
        <taxon>Bacteria</taxon>
        <taxon>Bacillati</taxon>
        <taxon>Actinomycetota</taxon>
        <taxon>Actinomycetes</taxon>
        <taxon>Mycobacteriales</taxon>
        <taxon>Nocardiaceae</taxon>
        <taxon>Nocardia</taxon>
    </lineage>
</organism>
<dbReference type="Pfam" id="PF00293">
    <property type="entry name" value="NUDIX"/>
    <property type="match status" value="1"/>
</dbReference>
<feature type="domain" description="Nudix hydrolase" evidence="4">
    <location>
        <begin position="17"/>
        <end position="146"/>
    </location>
</feature>
<gene>
    <name evidence="5" type="ORF">FEK35_14425</name>
</gene>
<protein>
    <submittedName>
        <fullName evidence="5">NUDIX domain-containing protein</fullName>
    </submittedName>
</protein>
<proteinExistence type="inferred from homology"/>
<name>A0A5R8PD53_9NOCA</name>
<evidence type="ECO:0000256" key="3">
    <source>
        <dbReference type="RuleBase" id="RU003476"/>
    </source>
</evidence>
<dbReference type="EMBL" id="VBUU01000013">
    <property type="protein sequence ID" value="TLG09821.1"/>
    <property type="molecule type" value="Genomic_DNA"/>
</dbReference>
<comment type="caution">
    <text evidence="5">The sequence shown here is derived from an EMBL/GenBank/DDBJ whole genome shotgun (WGS) entry which is preliminary data.</text>
</comment>
<evidence type="ECO:0000256" key="2">
    <source>
        <dbReference type="ARBA" id="ARBA00022801"/>
    </source>
</evidence>
<dbReference type="AlphaFoldDB" id="A0A5R8PD53"/>
<accession>A0A5R8PD53</accession>
<keyword evidence="2 3" id="KW-0378">Hydrolase</keyword>
<dbReference type="InterPro" id="IPR020084">
    <property type="entry name" value="NUDIX_hydrolase_CS"/>
</dbReference>
<dbReference type="InterPro" id="IPR015797">
    <property type="entry name" value="NUDIX_hydrolase-like_dom_sf"/>
</dbReference>
<dbReference type="OrthoDB" id="9804442at2"/>
<evidence type="ECO:0000259" key="4">
    <source>
        <dbReference type="PROSITE" id="PS51462"/>
    </source>
</evidence>
<dbReference type="PANTHER" id="PTHR43736">
    <property type="entry name" value="ADP-RIBOSE PYROPHOSPHATASE"/>
    <property type="match status" value="1"/>
</dbReference>
<dbReference type="GO" id="GO:0016787">
    <property type="term" value="F:hydrolase activity"/>
    <property type="evidence" value="ECO:0007669"/>
    <property type="project" value="UniProtKB-KW"/>
</dbReference>
<dbReference type="Gene3D" id="3.90.79.10">
    <property type="entry name" value="Nucleoside Triphosphate Pyrophosphohydrolase"/>
    <property type="match status" value="1"/>
</dbReference>
<comment type="similarity">
    <text evidence="1 3">Belongs to the Nudix hydrolase family.</text>
</comment>
<dbReference type="Proteomes" id="UP000308349">
    <property type="component" value="Unassembled WGS sequence"/>
</dbReference>
<evidence type="ECO:0000313" key="5">
    <source>
        <dbReference type="EMBL" id="TLG09821.1"/>
    </source>
</evidence>
<dbReference type="SUPFAM" id="SSF55811">
    <property type="entry name" value="Nudix"/>
    <property type="match status" value="1"/>
</dbReference>
<evidence type="ECO:0000313" key="6">
    <source>
        <dbReference type="Proteomes" id="UP000308349"/>
    </source>
</evidence>
<evidence type="ECO:0000256" key="1">
    <source>
        <dbReference type="ARBA" id="ARBA00005582"/>
    </source>
</evidence>
<reference evidence="5 6" key="1">
    <citation type="submission" date="2019-05" db="EMBL/GenBank/DDBJ databases">
        <title>Genomes sequences of two Nocardia cyriacigeorgica environmental isolates, type strains Nocardia asteroides ATCC 19247 and Nocardia cyriacigeorgica DSM 44484.</title>
        <authorList>
            <person name="Vautrin F."/>
            <person name="Bergeron E."/>
            <person name="Dubost A."/>
            <person name="Abrouk D."/>
            <person name="Rodriguez Nava V."/>
            <person name="Pujic P."/>
        </authorList>
    </citation>
    <scope>NUCLEOTIDE SEQUENCE [LARGE SCALE GENOMIC DNA]</scope>
    <source>
        <strain evidence="5 6">EML 1456</strain>
    </source>
</reference>
<dbReference type="PROSITE" id="PS51462">
    <property type="entry name" value="NUDIX"/>
    <property type="match status" value="1"/>
</dbReference>
<dbReference type="PROSITE" id="PS00893">
    <property type="entry name" value="NUDIX_BOX"/>
    <property type="match status" value="1"/>
</dbReference>